<protein>
    <submittedName>
        <fullName evidence="1">Uncharacterized protein</fullName>
    </submittedName>
</protein>
<accession>A0A182WJY8</accession>
<dbReference type="Proteomes" id="UP000075920">
    <property type="component" value="Unassembled WGS sequence"/>
</dbReference>
<organism evidence="1 2">
    <name type="scientific">Anopheles minimus</name>
    <dbReference type="NCBI Taxonomy" id="112268"/>
    <lineage>
        <taxon>Eukaryota</taxon>
        <taxon>Metazoa</taxon>
        <taxon>Ecdysozoa</taxon>
        <taxon>Arthropoda</taxon>
        <taxon>Hexapoda</taxon>
        <taxon>Insecta</taxon>
        <taxon>Pterygota</taxon>
        <taxon>Neoptera</taxon>
        <taxon>Endopterygota</taxon>
        <taxon>Diptera</taxon>
        <taxon>Nematocera</taxon>
        <taxon>Culicoidea</taxon>
        <taxon>Culicidae</taxon>
        <taxon>Anophelinae</taxon>
        <taxon>Anopheles</taxon>
    </lineage>
</organism>
<evidence type="ECO:0000313" key="2">
    <source>
        <dbReference type="Proteomes" id="UP000075920"/>
    </source>
</evidence>
<name>A0A182WJY8_9DIPT</name>
<proteinExistence type="predicted"/>
<dbReference type="EnsemblMetazoa" id="AMIN010692-RA">
    <property type="protein sequence ID" value="AMIN010692-PA"/>
    <property type="gene ID" value="AMIN010692"/>
</dbReference>
<sequence>MQVLAVMMHLETKLRQPLRSEENASIEIPAPYVDYQVMDEPDYCKTKEIEGNYGPVSVSELQKCLGNLLPIAHNDIANEYAANEIDVVEELQLVEDNEASEVDNATFVVQEPAEMTMQPSLYMEFDDVRELYASADLWTINEIQEDMVEEVEVGSENDTESLPLVPLQASEIEQILNENMPQYLTNSVQACLPAIDFE</sequence>
<reference evidence="1" key="2">
    <citation type="submission" date="2020-05" db="UniProtKB">
        <authorList>
            <consortium name="EnsemblMetazoa"/>
        </authorList>
    </citation>
    <scope>IDENTIFICATION</scope>
    <source>
        <strain evidence="1">MINIMUS1</strain>
    </source>
</reference>
<reference evidence="2" key="1">
    <citation type="submission" date="2013-03" db="EMBL/GenBank/DDBJ databases">
        <title>The Genome Sequence of Anopheles minimus MINIMUS1.</title>
        <authorList>
            <consortium name="The Broad Institute Genomics Platform"/>
            <person name="Neafsey D.E."/>
            <person name="Walton C."/>
            <person name="Walker B."/>
            <person name="Young S.K."/>
            <person name="Zeng Q."/>
            <person name="Gargeya S."/>
            <person name="Fitzgerald M."/>
            <person name="Haas B."/>
            <person name="Abouelleil A."/>
            <person name="Allen A.W."/>
            <person name="Alvarado L."/>
            <person name="Arachchi H.M."/>
            <person name="Berlin A.M."/>
            <person name="Chapman S.B."/>
            <person name="Gainer-Dewar J."/>
            <person name="Goldberg J."/>
            <person name="Griggs A."/>
            <person name="Gujja S."/>
            <person name="Hansen M."/>
            <person name="Howarth C."/>
            <person name="Imamovic A."/>
            <person name="Ireland A."/>
            <person name="Larimer J."/>
            <person name="McCowan C."/>
            <person name="Murphy C."/>
            <person name="Pearson M."/>
            <person name="Poon T.W."/>
            <person name="Priest M."/>
            <person name="Roberts A."/>
            <person name="Saif S."/>
            <person name="Shea T."/>
            <person name="Sisk P."/>
            <person name="Sykes S."/>
            <person name="Wortman J."/>
            <person name="Nusbaum C."/>
            <person name="Birren B."/>
        </authorList>
    </citation>
    <scope>NUCLEOTIDE SEQUENCE [LARGE SCALE GENOMIC DNA]</scope>
    <source>
        <strain evidence="2">MINIMUS1</strain>
    </source>
</reference>
<dbReference type="VEuPathDB" id="VectorBase:AMIN010692"/>
<keyword evidence="2" id="KW-1185">Reference proteome</keyword>
<dbReference type="AlphaFoldDB" id="A0A182WJY8"/>
<evidence type="ECO:0000313" key="1">
    <source>
        <dbReference type="EnsemblMetazoa" id="AMIN010692-PA"/>
    </source>
</evidence>